<dbReference type="EMBL" id="LXQA010200194">
    <property type="protein sequence ID" value="MCI32952.1"/>
    <property type="molecule type" value="Genomic_DNA"/>
</dbReference>
<name>A0A392RA02_9FABA</name>
<feature type="non-terminal residue" evidence="1">
    <location>
        <position position="1"/>
    </location>
</feature>
<accession>A0A392RA02</accession>
<reference evidence="1 2" key="1">
    <citation type="journal article" date="2018" name="Front. Plant Sci.">
        <title>Red Clover (Trifolium pratense) and Zigzag Clover (T. medium) - A Picture of Genomic Similarities and Differences.</title>
        <authorList>
            <person name="Dluhosova J."/>
            <person name="Istvanek J."/>
            <person name="Nedelnik J."/>
            <person name="Repkova J."/>
        </authorList>
    </citation>
    <scope>NUCLEOTIDE SEQUENCE [LARGE SCALE GENOMIC DNA]</scope>
    <source>
        <strain evidence="2">cv. 10/8</strain>
        <tissue evidence="1">Leaf</tissue>
    </source>
</reference>
<evidence type="ECO:0000313" key="2">
    <source>
        <dbReference type="Proteomes" id="UP000265520"/>
    </source>
</evidence>
<dbReference type="Proteomes" id="UP000265520">
    <property type="component" value="Unassembled WGS sequence"/>
</dbReference>
<sequence length="73" mass="7259">PDATAHVAHVSGPGLAIPVGSRWSGAERSPAGMDRVGAAQVRFSAATAGISVDQSGSRAVHSGSGLGFYIHGF</sequence>
<organism evidence="1 2">
    <name type="scientific">Trifolium medium</name>
    <dbReference type="NCBI Taxonomy" id="97028"/>
    <lineage>
        <taxon>Eukaryota</taxon>
        <taxon>Viridiplantae</taxon>
        <taxon>Streptophyta</taxon>
        <taxon>Embryophyta</taxon>
        <taxon>Tracheophyta</taxon>
        <taxon>Spermatophyta</taxon>
        <taxon>Magnoliopsida</taxon>
        <taxon>eudicotyledons</taxon>
        <taxon>Gunneridae</taxon>
        <taxon>Pentapetalae</taxon>
        <taxon>rosids</taxon>
        <taxon>fabids</taxon>
        <taxon>Fabales</taxon>
        <taxon>Fabaceae</taxon>
        <taxon>Papilionoideae</taxon>
        <taxon>50 kb inversion clade</taxon>
        <taxon>NPAAA clade</taxon>
        <taxon>Hologalegina</taxon>
        <taxon>IRL clade</taxon>
        <taxon>Trifolieae</taxon>
        <taxon>Trifolium</taxon>
    </lineage>
</organism>
<protein>
    <submittedName>
        <fullName evidence="1">Uncharacterized protein</fullName>
    </submittedName>
</protein>
<evidence type="ECO:0000313" key="1">
    <source>
        <dbReference type="EMBL" id="MCI32952.1"/>
    </source>
</evidence>
<dbReference type="AlphaFoldDB" id="A0A392RA02"/>
<keyword evidence="2" id="KW-1185">Reference proteome</keyword>
<proteinExistence type="predicted"/>
<comment type="caution">
    <text evidence="1">The sequence shown here is derived from an EMBL/GenBank/DDBJ whole genome shotgun (WGS) entry which is preliminary data.</text>
</comment>